<keyword evidence="2 5" id="KW-0802">TPR repeat</keyword>
<evidence type="ECO:0000256" key="2">
    <source>
        <dbReference type="ARBA" id="ARBA00022803"/>
    </source>
</evidence>
<feature type="repeat" description="TPR" evidence="5">
    <location>
        <begin position="126"/>
        <end position="159"/>
    </location>
</feature>
<sequence>MNSSIELQRQIKENAEDLRRFVSDLSSWEEEMKRKDSGAYAGSSKDNVVPPIRNATKKCDNSNSVGVPTSEEPHGVKKRISSNDYAAWEKFDVEKACDEVENSVTTPKAESEEERVIKEKRLRDEANVEKEKGNQFVKKGQWDRAIECYSRAIKCYSRDAIFYCNRALCFLKKKDYRAAETDCTSALSLDSTYVKALHRRGLARKELNQLRDAAEDLYRASELEPNNMAVRSDFNTVLAARISETGDETMRQEVPIDIAINVERKLDPILPATKHRPPSSTFKETKSTAETAWPKVEDTVLIEPVKIPPHKQSKKPLLRIKIQEDCEITAVKTVREHNLPAQSASGTGTNVRPETLKNNLEAKREEDASSSFDNAKKSNKPKIAISKSELNSSMKIEASPLQETEVIPPVPKNSVQFLAAWRQIYKNSKICCQYLKQINGENLPKIFQDSLDGNILSQILNILATEFVDANEPVLSYIQGLTKVRRFRTLTLFLSQSDKESLEILFRHTQKLENTSSDLIVSIRKDYEF</sequence>
<dbReference type="EMBL" id="JAPTSV010000002">
    <property type="protein sequence ID" value="KAJ1530940.1"/>
    <property type="molecule type" value="Genomic_DNA"/>
</dbReference>
<dbReference type="InterPro" id="IPR051966">
    <property type="entry name" value="RPAP3"/>
</dbReference>
<evidence type="ECO:0000259" key="7">
    <source>
        <dbReference type="Pfam" id="PF13877"/>
    </source>
</evidence>
<dbReference type="Pfam" id="PF13414">
    <property type="entry name" value="TPR_11"/>
    <property type="match status" value="1"/>
</dbReference>
<comment type="similarity">
    <text evidence="3">Belongs to the RPAP3 family.</text>
</comment>
<dbReference type="PANTHER" id="PTHR46423">
    <property type="entry name" value="RNA POLYMERASE II-ASSOCIATED PROTEIN 3"/>
    <property type="match status" value="1"/>
</dbReference>
<evidence type="ECO:0000313" key="8">
    <source>
        <dbReference type="EMBL" id="KAJ1530940.1"/>
    </source>
</evidence>
<proteinExistence type="inferred from homology"/>
<gene>
    <name evidence="8" type="ORF">ONE63_005776</name>
</gene>
<dbReference type="AlphaFoldDB" id="A0AAV7Y045"/>
<keyword evidence="9" id="KW-1185">Reference proteome</keyword>
<feature type="region of interest" description="Disordered" evidence="6">
    <location>
        <begin position="362"/>
        <end position="384"/>
    </location>
</feature>
<dbReference type="InterPro" id="IPR025986">
    <property type="entry name" value="RPAP3-like_C"/>
</dbReference>
<keyword evidence="1" id="KW-0677">Repeat</keyword>
<reference evidence="8" key="1">
    <citation type="submission" date="2022-12" db="EMBL/GenBank/DDBJ databases">
        <title>Chromosome-level genome assembly of the bean flower thrips Megalurothrips usitatus.</title>
        <authorList>
            <person name="Ma L."/>
            <person name="Liu Q."/>
            <person name="Li H."/>
            <person name="Cai W."/>
        </authorList>
    </citation>
    <scope>NUCLEOTIDE SEQUENCE</scope>
    <source>
        <strain evidence="8">Cailab_2022a</strain>
    </source>
</reference>
<dbReference type="InterPro" id="IPR011990">
    <property type="entry name" value="TPR-like_helical_dom_sf"/>
</dbReference>
<dbReference type="PANTHER" id="PTHR46423:SF1">
    <property type="entry name" value="RNA POLYMERASE II-ASSOCIATED PROTEIN 3"/>
    <property type="match status" value="1"/>
</dbReference>
<dbReference type="Proteomes" id="UP001075354">
    <property type="component" value="Chromosome 2"/>
</dbReference>
<dbReference type="InterPro" id="IPR019734">
    <property type="entry name" value="TPR_rpt"/>
</dbReference>
<evidence type="ECO:0000256" key="1">
    <source>
        <dbReference type="ARBA" id="ARBA00022737"/>
    </source>
</evidence>
<dbReference type="SUPFAM" id="SSF48452">
    <property type="entry name" value="TPR-like"/>
    <property type="match status" value="1"/>
</dbReference>
<evidence type="ECO:0000313" key="9">
    <source>
        <dbReference type="Proteomes" id="UP001075354"/>
    </source>
</evidence>
<feature type="domain" description="RNA-polymerase II-associated protein 3-like C-terminal" evidence="7">
    <location>
        <begin position="411"/>
        <end position="499"/>
    </location>
</feature>
<evidence type="ECO:0000256" key="4">
    <source>
        <dbReference type="ARBA" id="ARBA00040133"/>
    </source>
</evidence>
<dbReference type="PROSITE" id="PS50005">
    <property type="entry name" value="TPR"/>
    <property type="match status" value="2"/>
</dbReference>
<organism evidence="8 9">
    <name type="scientific">Megalurothrips usitatus</name>
    <name type="common">bean blossom thrips</name>
    <dbReference type="NCBI Taxonomy" id="439358"/>
    <lineage>
        <taxon>Eukaryota</taxon>
        <taxon>Metazoa</taxon>
        <taxon>Ecdysozoa</taxon>
        <taxon>Arthropoda</taxon>
        <taxon>Hexapoda</taxon>
        <taxon>Insecta</taxon>
        <taxon>Pterygota</taxon>
        <taxon>Neoptera</taxon>
        <taxon>Paraneoptera</taxon>
        <taxon>Thysanoptera</taxon>
        <taxon>Terebrantia</taxon>
        <taxon>Thripoidea</taxon>
        <taxon>Thripidae</taxon>
        <taxon>Megalurothrips</taxon>
    </lineage>
</organism>
<comment type="caution">
    <text evidence="8">The sequence shown here is derived from an EMBL/GenBank/DDBJ whole genome shotgun (WGS) entry which is preliminary data.</text>
</comment>
<accession>A0AAV7Y045</accession>
<feature type="region of interest" description="Disordered" evidence="6">
    <location>
        <begin position="32"/>
        <end position="76"/>
    </location>
</feature>
<feature type="region of interest" description="Disordered" evidence="6">
    <location>
        <begin position="270"/>
        <end position="290"/>
    </location>
</feature>
<dbReference type="Pfam" id="PF13877">
    <property type="entry name" value="RPAP3_C"/>
    <property type="match status" value="1"/>
</dbReference>
<feature type="repeat" description="TPR" evidence="5">
    <location>
        <begin position="194"/>
        <end position="227"/>
    </location>
</feature>
<dbReference type="GO" id="GO:0101031">
    <property type="term" value="C:protein folding chaperone complex"/>
    <property type="evidence" value="ECO:0007669"/>
    <property type="project" value="TreeGrafter"/>
</dbReference>
<dbReference type="SMART" id="SM00028">
    <property type="entry name" value="TPR"/>
    <property type="match status" value="3"/>
</dbReference>
<protein>
    <recommendedName>
        <fullName evidence="4">RNA polymerase II-associated protein 3</fullName>
    </recommendedName>
</protein>
<evidence type="ECO:0000256" key="5">
    <source>
        <dbReference type="PROSITE-ProRule" id="PRU00339"/>
    </source>
</evidence>
<name>A0AAV7Y045_9NEOP</name>
<evidence type="ECO:0000256" key="6">
    <source>
        <dbReference type="SAM" id="MobiDB-lite"/>
    </source>
</evidence>
<evidence type="ECO:0000256" key="3">
    <source>
        <dbReference type="ARBA" id="ARBA00038275"/>
    </source>
</evidence>
<dbReference type="Gene3D" id="1.25.40.10">
    <property type="entry name" value="Tetratricopeptide repeat domain"/>
    <property type="match status" value="1"/>
</dbReference>